<dbReference type="AlphaFoldDB" id="A0AAV4J7C3"/>
<dbReference type="EMBL" id="BMAT01009984">
    <property type="protein sequence ID" value="GFS17893.1"/>
    <property type="molecule type" value="Genomic_DNA"/>
</dbReference>
<dbReference type="Pfam" id="PF00147">
    <property type="entry name" value="Fibrinogen_C"/>
    <property type="match status" value="1"/>
</dbReference>
<proteinExistence type="predicted"/>
<dbReference type="InterPro" id="IPR014716">
    <property type="entry name" value="Fibrinogen_a/b/g_C_1"/>
</dbReference>
<feature type="signal peptide" evidence="1">
    <location>
        <begin position="1"/>
        <end position="18"/>
    </location>
</feature>
<comment type="caution">
    <text evidence="3">The sequence shown here is derived from an EMBL/GenBank/DDBJ whole genome shotgun (WGS) entry which is preliminary data.</text>
</comment>
<evidence type="ECO:0000256" key="1">
    <source>
        <dbReference type="SAM" id="SignalP"/>
    </source>
</evidence>
<keyword evidence="4" id="KW-1185">Reference proteome</keyword>
<dbReference type="PANTHER" id="PTHR19143">
    <property type="entry name" value="FIBRINOGEN/TENASCIN/ANGIOPOEITIN"/>
    <property type="match status" value="1"/>
</dbReference>
<dbReference type="Proteomes" id="UP000762676">
    <property type="component" value="Unassembled WGS sequence"/>
</dbReference>
<feature type="chain" id="PRO_5043999864" evidence="1">
    <location>
        <begin position="19"/>
        <end position="581"/>
    </location>
</feature>
<accession>A0AAV4J7C3</accession>
<dbReference type="Gene3D" id="3.90.215.10">
    <property type="entry name" value="Gamma Fibrinogen, chain A, domain 1"/>
    <property type="match status" value="1"/>
</dbReference>
<dbReference type="GO" id="GO:0005615">
    <property type="term" value="C:extracellular space"/>
    <property type="evidence" value="ECO:0007669"/>
    <property type="project" value="TreeGrafter"/>
</dbReference>
<evidence type="ECO:0000313" key="4">
    <source>
        <dbReference type="Proteomes" id="UP000762676"/>
    </source>
</evidence>
<dbReference type="InterPro" id="IPR036056">
    <property type="entry name" value="Fibrinogen-like_C"/>
</dbReference>
<name>A0AAV4J7C3_9GAST</name>
<sequence length="581" mass="66466">MELNVYIIALYCLFTCQGLELTLDRDTQHLGRSRKTCGVLSCTEDISVSLSSTSEENQDDSDVVLNKITSMSVFKRVPTTTNNAKSKRQVRIASITPQSPRHSRVANGRKADGLLEHERASLRVEMVKQSDCKAEFVCRIRGLDTQGRQVVNSVLLLLQKGEERNHVSDRTLTPTATLQSLTLMQQMITQAVDGFEKMVEDRVKGIQDKIGKFEAGLSTGQDEFKNTMEDRMGQLQRDLTSKSDAFEQHLDSKLDLFENRVEDKINNNNNLNKLIQLDVKVSKQLQQFRQEARTDIKNSVDDLTQKSNRDHTRALGNFSETISMSLNKTIDILTLAVKNETGSIREFMTSGEISSTCLLNDTSASDKLYVCHRGMKNINNRPYAFMYEDGIDKLVRCDIATEGGGWIVIQRRVDKTVNFYRNWNDYRNGFGSLTGNFWLRNEAIYQLTKKHFYELRIDLRDKDGHKWFAKYGSFKLENESDKYRLRLGPYTGPYGSRYRNALVYHDNLRFSTYDNDNDSWRSQNCASRYKAGWWFKGGSAVSCDNSNLNGVYGHSGGSGIYWVGIRGNSYPRFSEMKIRRI</sequence>
<dbReference type="SMART" id="SM00186">
    <property type="entry name" value="FBG"/>
    <property type="match status" value="1"/>
</dbReference>
<dbReference type="SUPFAM" id="SSF56496">
    <property type="entry name" value="Fibrinogen C-terminal domain-like"/>
    <property type="match status" value="1"/>
</dbReference>
<dbReference type="InterPro" id="IPR002181">
    <property type="entry name" value="Fibrinogen_a/b/g_C_dom"/>
</dbReference>
<organism evidence="3 4">
    <name type="scientific">Elysia marginata</name>
    <dbReference type="NCBI Taxonomy" id="1093978"/>
    <lineage>
        <taxon>Eukaryota</taxon>
        <taxon>Metazoa</taxon>
        <taxon>Spiralia</taxon>
        <taxon>Lophotrochozoa</taxon>
        <taxon>Mollusca</taxon>
        <taxon>Gastropoda</taxon>
        <taxon>Heterobranchia</taxon>
        <taxon>Euthyneura</taxon>
        <taxon>Panpulmonata</taxon>
        <taxon>Sacoglossa</taxon>
        <taxon>Placobranchoidea</taxon>
        <taxon>Plakobranchidae</taxon>
        <taxon>Elysia</taxon>
    </lineage>
</organism>
<protein>
    <submittedName>
        <fullName evidence="3">Angiopoietin-related protein 1</fullName>
    </submittedName>
</protein>
<feature type="domain" description="Fibrinogen C-terminal" evidence="2">
    <location>
        <begin position="362"/>
        <end position="581"/>
    </location>
</feature>
<evidence type="ECO:0000259" key="2">
    <source>
        <dbReference type="PROSITE" id="PS51406"/>
    </source>
</evidence>
<dbReference type="Gene3D" id="1.20.120.20">
    <property type="entry name" value="Apolipoprotein"/>
    <property type="match status" value="1"/>
</dbReference>
<dbReference type="InterPro" id="IPR050373">
    <property type="entry name" value="Fibrinogen_C-term_domain"/>
</dbReference>
<evidence type="ECO:0000313" key="3">
    <source>
        <dbReference type="EMBL" id="GFS17893.1"/>
    </source>
</evidence>
<keyword evidence="1" id="KW-0732">Signal</keyword>
<dbReference type="CDD" id="cd00087">
    <property type="entry name" value="FReD"/>
    <property type="match status" value="1"/>
</dbReference>
<reference evidence="3 4" key="1">
    <citation type="journal article" date="2021" name="Elife">
        <title>Chloroplast acquisition without the gene transfer in kleptoplastic sea slugs, Plakobranchus ocellatus.</title>
        <authorList>
            <person name="Maeda T."/>
            <person name="Takahashi S."/>
            <person name="Yoshida T."/>
            <person name="Shimamura S."/>
            <person name="Takaki Y."/>
            <person name="Nagai Y."/>
            <person name="Toyoda A."/>
            <person name="Suzuki Y."/>
            <person name="Arimoto A."/>
            <person name="Ishii H."/>
            <person name="Satoh N."/>
            <person name="Nishiyama T."/>
            <person name="Hasebe M."/>
            <person name="Maruyama T."/>
            <person name="Minagawa J."/>
            <person name="Obokata J."/>
            <person name="Shigenobu S."/>
        </authorList>
    </citation>
    <scope>NUCLEOTIDE SEQUENCE [LARGE SCALE GENOMIC DNA]</scope>
</reference>
<dbReference type="PROSITE" id="PS51406">
    <property type="entry name" value="FIBRINOGEN_C_2"/>
    <property type="match status" value="1"/>
</dbReference>
<gene>
    <name evidence="3" type="ORF">ElyMa_004994100</name>
</gene>